<evidence type="ECO:0000256" key="1">
    <source>
        <dbReference type="ARBA" id="ARBA00009437"/>
    </source>
</evidence>
<dbReference type="EMBL" id="CP053562">
    <property type="protein sequence ID" value="QPZ92010.1"/>
    <property type="molecule type" value="Genomic_DNA"/>
</dbReference>
<dbReference type="InterPro" id="IPR036390">
    <property type="entry name" value="WH_DNA-bd_sf"/>
</dbReference>
<dbReference type="Gene3D" id="1.10.10.10">
    <property type="entry name" value="Winged helix-like DNA-binding domain superfamily/Winged helix DNA-binding domain"/>
    <property type="match status" value="1"/>
</dbReference>
<name>A0ABX6YXX4_9RHOB</name>
<dbReference type="Gene3D" id="3.40.190.10">
    <property type="entry name" value="Periplasmic binding protein-like II"/>
    <property type="match status" value="2"/>
</dbReference>
<keyword evidence="7" id="KW-1185">Reference proteome</keyword>
<proteinExistence type="inferred from homology"/>
<keyword evidence="3" id="KW-0238">DNA-binding</keyword>
<dbReference type="InterPro" id="IPR050176">
    <property type="entry name" value="LTTR"/>
</dbReference>
<dbReference type="Proteomes" id="UP000192422">
    <property type="component" value="Chromosome"/>
</dbReference>
<gene>
    <name evidence="6" type="ORF">AKL02_014685</name>
</gene>
<organism evidence="6 7">
    <name type="scientific">Thioclava electrotropha</name>
    <dbReference type="NCBI Taxonomy" id="1549850"/>
    <lineage>
        <taxon>Bacteria</taxon>
        <taxon>Pseudomonadati</taxon>
        <taxon>Pseudomonadota</taxon>
        <taxon>Alphaproteobacteria</taxon>
        <taxon>Rhodobacterales</taxon>
        <taxon>Paracoccaceae</taxon>
        <taxon>Thioclava</taxon>
    </lineage>
</organism>
<keyword evidence="2" id="KW-0805">Transcription regulation</keyword>
<evidence type="ECO:0000313" key="7">
    <source>
        <dbReference type="Proteomes" id="UP000192422"/>
    </source>
</evidence>
<dbReference type="SUPFAM" id="SSF53850">
    <property type="entry name" value="Periplasmic binding protein-like II"/>
    <property type="match status" value="1"/>
</dbReference>
<feature type="domain" description="HTH lysR-type" evidence="5">
    <location>
        <begin position="19"/>
        <end position="76"/>
    </location>
</feature>
<dbReference type="PRINTS" id="PR00039">
    <property type="entry name" value="HTHLYSR"/>
</dbReference>
<evidence type="ECO:0000256" key="4">
    <source>
        <dbReference type="ARBA" id="ARBA00023163"/>
    </source>
</evidence>
<dbReference type="SUPFAM" id="SSF46785">
    <property type="entry name" value="Winged helix' DNA-binding domain"/>
    <property type="match status" value="1"/>
</dbReference>
<sequence length="296" mass="32335">MSITKRDGWANWADMAQNLDIAALRALLTVAETGSVTQAARLLNLTQSAVSMQIRRLEEALDKGLFDRANRKMALTRAGRSLLDHARRICAENDAALARLRAADAEVTVRFGLPYDLVSPQMPGLLRAMAEQWPMVRLQLVSRRSSLLRRMFDAGELDIILTTEDKPGHEAEVLASDDLVWIGAQLGRAFCERPLMLSIEESCAFYDAALEALESVGIEAKSAFEGQSDEMASATVAADMGVAVRLSRYIPLGCVALGPESGLPAIGRSRICFYDTGRLTGDPVDAFRAMLREAYA</sequence>
<protein>
    <submittedName>
        <fullName evidence="6">LysR family transcriptional regulator</fullName>
    </submittedName>
</protein>
<dbReference type="RefSeq" id="WP_165757018.1">
    <property type="nucleotide sequence ID" value="NZ_CP053562.1"/>
</dbReference>
<dbReference type="PANTHER" id="PTHR30579">
    <property type="entry name" value="TRANSCRIPTIONAL REGULATOR"/>
    <property type="match status" value="1"/>
</dbReference>
<dbReference type="InterPro" id="IPR000847">
    <property type="entry name" value="LysR_HTH_N"/>
</dbReference>
<dbReference type="Pfam" id="PF03466">
    <property type="entry name" value="LysR_substrate"/>
    <property type="match status" value="1"/>
</dbReference>
<dbReference type="PANTHER" id="PTHR30579:SF7">
    <property type="entry name" value="HTH-TYPE TRANSCRIPTIONAL REGULATOR LRHA-RELATED"/>
    <property type="match status" value="1"/>
</dbReference>
<evidence type="ECO:0000259" key="5">
    <source>
        <dbReference type="PROSITE" id="PS50931"/>
    </source>
</evidence>
<evidence type="ECO:0000256" key="2">
    <source>
        <dbReference type="ARBA" id="ARBA00023015"/>
    </source>
</evidence>
<comment type="similarity">
    <text evidence="1">Belongs to the LysR transcriptional regulatory family.</text>
</comment>
<evidence type="ECO:0000313" key="6">
    <source>
        <dbReference type="EMBL" id="QPZ92010.1"/>
    </source>
</evidence>
<dbReference type="PROSITE" id="PS50931">
    <property type="entry name" value="HTH_LYSR"/>
    <property type="match status" value="1"/>
</dbReference>
<dbReference type="InterPro" id="IPR005119">
    <property type="entry name" value="LysR_subst-bd"/>
</dbReference>
<dbReference type="Pfam" id="PF00126">
    <property type="entry name" value="HTH_1"/>
    <property type="match status" value="1"/>
</dbReference>
<dbReference type="InterPro" id="IPR036388">
    <property type="entry name" value="WH-like_DNA-bd_sf"/>
</dbReference>
<evidence type="ECO:0000256" key="3">
    <source>
        <dbReference type="ARBA" id="ARBA00023125"/>
    </source>
</evidence>
<accession>A0ABX6YXX4</accession>
<keyword evidence="4" id="KW-0804">Transcription</keyword>
<reference evidence="6 7" key="1">
    <citation type="submission" date="2020-05" db="EMBL/GenBank/DDBJ databases">
        <title>Thioclava electrotropha strain Elox9 finished genome.</title>
        <authorList>
            <person name="Rowe A.R."/>
            <person name="Wilbanks E.G."/>
        </authorList>
    </citation>
    <scope>NUCLEOTIDE SEQUENCE [LARGE SCALE GENOMIC DNA]</scope>
    <source>
        <strain evidence="6 7">Elox9</strain>
    </source>
</reference>